<evidence type="ECO:0000313" key="1">
    <source>
        <dbReference type="EMBL" id="BAU47925.1"/>
    </source>
</evidence>
<gene>
    <name evidence="1" type="ORF">SVA_1358</name>
</gene>
<evidence type="ECO:0000313" key="2">
    <source>
        <dbReference type="Proteomes" id="UP000218899"/>
    </source>
</evidence>
<dbReference type="KEGG" id="sva:SVA_1358"/>
<sequence length="75" mass="7861">MKVAATLRACVMDTVQLPLPEQPPLQPANVYPDAAEALSVTDVPAAYEAEQALPQLIPAGALVTVPLPVRETLSV</sequence>
<accession>A0A1B4V3H9</accession>
<proteinExistence type="predicted"/>
<dbReference type="AlphaFoldDB" id="A0A1B4V3H9"/>
<dbReference type="EMBL" id="AP014936">
    <property type="protein sequence ID" value="BAU47925.1"/>
    <property type="molecule type" value="Genomic_DNA"/>
</dbReference>
<dbReference type="Proteomes" id="UP000218899">
    <property type="component" value="Chromosome"/>
</dbReference>
<keyword evidence="2" id="KW-1185">Reference proteome</keyword>
<name>A0A1B4V3H9_9GAMM</name>
<reference evidence="1 2" key="1">
    <citation type="submission" date="2015-08" db="EMBL/GenBank/DDBJ databases">
        <title>Complete genome sequence of Sulfurifustis variabilis.</title>
        <authorList>
            <person name="Miura A."/>
            <person name="Kojima H."/>
            <person name="Fukui M."/>
        </authorList>
    </citation>
    <scope>NUCLEOTIDE SEQUENCE [LARGE SCALE GENOMIC DNA]</scope>
    <source>
        <strain evidence="2">skN76</strain>
    </source>
</reference>
<protein>
    <submittedName>
        <fullName evidence="1">Uncharacterized protein</fullName>
    </submittedName>
</protein>
<organism evidence="1 2">
    <name type="scientific">Sulfurifustis variabilis</name>
    <dbReference type="NCBI Taxonomy" id="1675686"/>
    <lineage>
        <taxon>Bacteria</taxon>
        <taxon>Pseudomonadati</taxon>
        <taxon>Pseudomonadota</taxon>
        <taxon>Gammaproteobacteria</taxon>
        <taxon>Acidiferrobacterales</taxon>
        <taxon>Acidiferrobacteraceae</taxon>
        <taxon>Sulfurifustis</taxon>
    </lineage>
</organism>